<dbReference type="STRING" id="298654.FraEuI1c_1320"/>
<dbReference type="InParanoid" id="E3J3Q0"/>
<dbReference type="SUPFAM" id="SSF55961">
    <property type="entry name" value="Bet v1-like"/>
    <property type="match status" value="2"/>
</dbReference>
<dbReference type="KEGG" id="fri:FraEuI1c_1320"/>
<evidence type="ECO:0000313" key="2">
    <source>
        <dbReference type="Proteomes" id="UP000002484"/>
    </source>
</evidence>
<dbReference type="eggNOG" id="COG2867">
    <property type="taxonomic scope" value="Bacteria"/>
</dbReference>
<proteinExistence type="predicted"/>
<dbReference type="EMBL" id="CP002299">
    <property type="protein sequence ID" value="ADP79387.1"/>
    <property type="molecule type" value="Genomic_DNA"/>
</dbReference>
<reference evidence="1 2" key="1">
    <citation type="submission" date="2010-10" db="EMBL/GenBank/DDBJ databases">
        <title>Complete sequence of Frankia sp. EuI1c.</title>
        <authorList>
            <consortium name="US DOE Joint Genome Institute"/>
            <person name="Lucas S."/>
            <person name="Copeland A."/>
            <person name="Lapidus A."/>
            <person name="Cheng J.-F."/>
            <person name="Bruce D."/>
            <person name="Goodwin L."/>
            <person name="Pitluck S."/>
            <person name="Chertkov O."/>
            <person name="Detter J.C."/>
            <person name="Han C."/>
            <person name="Tapia R."/>
            <person name="Land M."/>
            <person name="Hauser L."/>
            <person name="Jeffries C."/>
            <person name="Kyrpides N."/>
            <person name="Ivanova N."/>
            <person name="Mikhailova N."/>
            <person name="Beauchemin N."/>
            <person name="Sen A."/>
            <person name="Sur S.A."/>
            <person name="Gtari M."/>
            <person name="Wall L."/>
            <person name="Tisa L."/>
            <person name="Woyke T."/>
        </authorList>
    </citation>
    <scope>NUCLEOTIDE SEQUENCE [LARGE SCALE GENOMIC DNA]</scope>
    <source>
        <strain evidence="2">DSM 45817 / CECT 9037 / EuI1c</strain>
    </source>
</reference>
<protein>
    <submittedName>
        <fullName evidence="1">Polyketide cyclase/dehydrase</fullName>
    </submittedName>
</protein>
<dbReference type="RefSeq" id="WP_013422507.1">
    <property type="nucleotide sequence ID" value="NC_014666.1"/>
</dbReference>
<dbReference type="Proteomes" id="UP000002484">
    <property type="component" value="Chromosome"/>
</dbReference>
<dbReference type="CDD" id="cd08861">
    <property type="entry name" value="OtcD1_ARO-CYC_like"/>
    <property type="match status" value="1"/>
</dbReference>
<dbReference type="Gene3D" id="3.30.530.20">
    <property type="match status" value="2"/>
</dbReference>
<accession>E3J3Q0</accession>
<gene>
    <name evidence="1" type="ordered locus">FraEuI1c_1320</name>
</gene>
<dbReference type="InterPro" id="IPR023393">
    <property type="entry name" value="START-like_dom_sf"/>
</dbReference>
<dbReference type="AlphaFoldDB" id="E3J3Q0"/>
<organism evidence="1 2">
    <name type="scientific">Pseudofrankia inefficax (strain DSM 45817 / CECT 9037 / DDB 130130 / EuI1c)</name>
    <name type="common">Frankia inefficax</name>
    <dbReference type="NCBI Taxonomy" id="298654"/>
    <lineage>
        <taxon>Bacteria</taxon>
        <taxon>Bacillati</taxon>
        <taxon>Actinomycetota</taxon>
        <taxon>Actinomycetes</taxon>
        <taxon>Frankiales</taxon>
        <taxon>Frankiaceae</taxon>
        <taxon>Pseudofrankia</taxon>
    </lineage>
</organism>
<dbReference type="Pfam" id="PF10604">
    <property type="entry name" value="Polyketide_cyc2"/>
    <property type="match status" value="1"/>
</dbReference>
<keyword evidence="2" id="KW-1185">Reference proteome</keyword>
<dbReference type="HOGENOM" id="CLU_049174_0_0_11"/>
<sequence>MTGQEPVERPAGGARHERVHTMTVAAPAEGVYDLVADVTRWPAVFGPTVHVEHRWRDAGAERFQLWATANGEVKTWTSRRTLDPVAGRITFEQERSQAPIASMGGEWSFSPDGPHSTLITLRHHFTAVGDDPAAVEWIGVALDRNSEAELASLRRIAELGHPPSDLVFAFEDVERTPGRAADAYEYIRRGDLWADRLPHVRSARMTEDADGVQELTMETETADGSTHRTSSTRLLLGGSRIVYTQHVLPALLLGHSGQWIFEEDVTPGPDGGALATTVTARHLVAVDPAAVPTVLGTGTTLAEARAFVRDALGANSRVTLRSACAYAADRAAVAGARAGQR</sequence>
<dbReference type="InterPro" id="IPR019587">
    <property type="entry name" value="Polyketide_cyclase/dehydratase"/>
</dbReference>
<evidence type="ECO:0000313" key="1">
    <source>
        <dbReference type="EMBL" id="ADP79387.1"/>
    </source>
</evidence>
<name>E3J3Q0_PSEI1</name>